<dbReference type="RefSeq" id="WP_339959558.1">
    <property type="nucleotide sequence ID" value="NZ_JAWMWH010000001.1"/>
</dbReference>
<organism evidence="1 2">
    <name type="scientific">Nicoliella lavandulae</name>
    <dbReference type="NCBI Taxonomy" id="3082954"/>
    <lineage>
        <taxon>Bacteria</taxon>
        <taxon>Bacillati</taxon>
        <taxon>Bacillota</taxon>
        <taxon>Bacilli</taxon>
        <taxon>Lactobacillales</taxon>
        <taxon>Lactobacillaceae</taxon>
        <taxon>Nicoliella</taxon>
    </lineage>
</organism>
<dbReference type="InterPro" id="IPR023214">
    <property type="entry name" value="HAD_sf"/>
</dbReference>
<evidence type="ECO:0000313" key="1">
    <source>
        <dbReference type="EMBL" id="MEJ6399715.1"/>
    </source>
</evidence>
<dbReference type="EMBL" id="JAWMWH010000001">
    <property type="protein sequence ID" value="MEJ6399715.1"/>
    <property type="molecule type" value="Genomic_DNA"/>
</dbReference>
<dbReference type="Proteomes" id="UP001370590">
    <property type="component" value="Unassembled WGS sequence"/>
</dbReference>
<reference evidence="1 2" key="1">
    <citation type="submission" date="2023-10" db="EMBL/GenBank/DDBJ databases">
        <title>Nicoliella lavandulae sp. nov. isolated from Lavandula angustifolia flowers.</title>
        <authorList>
            <person name="Alcantara C."/>
            <person name="Zuniga M."/>
            <person name="Landete J.M."/>
            <person name="Monedero V."/>
        </authorList>
    </citation>
    <scope>NUCLEOTIDE SEQUENCE [LARGE SCALE GENOMIC DNA]</scope>
    <source>
        <strain evidence="1 2">Es01</strain>
    </source>
</reference>
<dbReference type="SUPFAM" id="SSF56784">
    <property type="entry name" value="HAD-like"/>
    <property type="match status" value="1"/>
</dbReference>
<dbReference type="Gene3D" id="3.40.50.1000">
    <property type="entry name" value="HAD superfamily/HAD-like"/>
    <property type="match status" value="1"/>
</dbReference>
<dbReference type="InterPro" id="IPR036412">
    <property type="entry name" value="HAD-like_sf"/>
</dbReference>
<keyword evidence="1" id="KW-0378">Hydrolase</keyword>
<name>A0ABU8SJH7_9LACO</name>
<keyword evidence="2" id="KW-1185">Reference proteome</keyword>
<comment type="caution">
    <text evidence="1">The sequence shown here is derived from an EMBL/GenBank/DDBJ whole genome shotgun (WGS) entry which is preliminary data.</text>
</comment>
<dbReference type="Gene3D" id="3.30.1240.10">
    <property type="match status" value="1"/>
</dbReference>
<accession>A0ABU8SJH7</accession>
<dbReference type="Pfam" id="PF08282">
    <property type="entry name" value="Hydrolase_3"/>
    <property type="match status" value="1"/>
</dbReference>
<proteinExistence type="predicted"/>
<sequence>MTKLILADLDHGFETRTDQIGQSRLNEQMTKLAAQGTKLGFLTANSYAKVIQQFKGMQAPAVVVCERGAETIVDRVVKDEATIDYHIWQSALQWVQSNRDFNTAYIVLSGKLNAYTDATPDSKAYPQIKAEYPSRYQIKNIELVSDLVYQIRLIFDDDQEIENKAQTFNNHFNGKLVAHALGNQIAITAVEASYANSIDGLKTELSLNDADVTVINDHSDAIDQLFDDPATKSGYDAIDQLIK</sequence>
<gene>
    <name evidence="1" type="ORF">R4146_00745</name>
</gene>
<evidence type="ECO:0000313" key="2">
    <source>
        <dbReference type="Proteomes" id="UP001370590"/>
    </source>
</evidence>
<protein>
    <submittedName>
        <fullName evidence="1">HAD hydrolase family protein</fullName>
    </submittedName>
</protein>
<dbReference type="GO" id="GO:0016787">
    <property type="term" value="F:hydrolase activity"/>
    <property type="evidence" value="ECO:0007669"/>
    <property type="project" value="UniProtKB-KW"/>
</dbReference>